<reference evidence="2 3" key="1">
    <citation type="journal article" date="2018" name="Nat. Genet.">
        <title>The Rosa genome provides new insights in the design of modern roses.</title>
        <authorList>
            <person name="Bendahmane M."/>
        </authorList>
    </citation>
    <scope>NUCLEOTIDE SEQUENCE [LARGE SCALE GENOMIC DNA]</scope>
    <source>
        <strain evidence="3">cv. Old Blush</strain>
    </source>
</reference>
<sequence length="45" mass="5078">MINVDEINLISLTFVFIDLFGFCATLLDCTLSLFQYIWGGRALCS</sequence>
<dbReference type="AlphaFoldDB" id="A0A2P6SLP9"/>
<proteinExistence type="predicted"/>
<feature type="transmembrane region" description="Helical" evidence="1">
    <location>
        <begin position="12"/>
        <end position="38"/>
    </location>
</feature>
<gene>
    <name evidence="2" type="ORF">RchiOBHm_Chr1g0372141</name>
</gene>
<evidence type="ECO:0000313" key="3">
    <source>
        <dbReference type="Proteomes" id="UP000238479"/>
    </source>
</evidence>
<keyword evidence="3" id="KW-1185">Reference proteome</keyword>
<keyword evidence="1" id="KW-0812">Transmembrane</keyword>
<evidence type="ECO:0000313" key="2">
    <source>
        <dbReference type="EMBL" id="PRQ59615.1"/>
    </source>
</evidence>
<evidence type="ECO:0000256" key="1">
    <source>
        <dbReference type="SAM" id="Phobius"/>
    </source>
</evidence>
<name>A0A2P6SLP9_ROSCH</name>
<dbReference type="EMBL" id="PDCK01000039">
    <property type="protein sequence ID" value="PRQ59615.1"/>
    <property type="molecule type" value="Genomic_DNA"/>
</dbReference>
<keyword evidence="1" id="KW-0472">Membrane</keyword>
<dbReference type="Gramene" id="PRQ59615">
    <property type="protein sequence ID" value="PRQ59615"/>
    <property type="gene ID" value="RchiOBHm_Chr1g0372141"/>
</dbReference>
<organism evidence="2 3">
    <name type="scientific">Rosa chinensis</name>
    <name type="common">China rose</name>
    <dbReference type="NCBI Taxonomy" id="74649"/>
    <lineage>
        <taxon>Eukaryota</taxon>
        <taxon>Viridiplantae</taxon>
        <taxon>Streptophyta</taxon>
        <taxon>Embryophyta</taxon>
        <taxon>Tracheophyta</taxon>
        <taxon>Spermatophyta</taxon>
        <taxon>Magnoliopsida</taxon>
        <taxon>eudicotyledons</taxon>
        <taxon>Gunneridae</taxon>
        <taxon>Pentapetalae</taxon>
        <taxon>rosids</taxon>
        <taxon>fabids</taxon>
        <taxon>Rosales</taxon>
        <taxon>Rosaceae</taxon>
        <taxon>Rosoideae</taxon>
        <taxon>Rosoideae incertae sedis</taxon>
        <taxon>Rosa</taxon>
    </lineage>
</organism>
<dbReference type="Proteomes" id="UP000238479">
    <property type="component" value="Chromosome 1"/>
</dbReference>
<accession>A0A2P6SLP9</accession>
<comment type="caution">
    <text evidence="2">The sequence shown here is derived from an EMBL/GenBank/DDBJ whole genome shotgun (WGS) entry which is preliminary data.</text>
</comment>
<keyword evidence="1" id="KW-1133">Transmembrane helix</keyword>
<protein>
    <submittedName>
        <fullName evidence="2">Uncharacterized protein</fullName>
    </submittedName>
</protein>